<dbReference type="Proteomes" id="UP000261340">
    <property type="component" value="Unplaced"/>
</dbReference>
<feature type="region of interest" description="Disordered" evidence="1">
    <location>
        <begin position="172"/>
        <end position="220"/>
    </location>
</feature>
<keyword evidence="3" id="KW-1185">Reference proteome</keyword>
<evidence type="ECO:0000256" key="1">
    <source>
        <dbReference type="SAM" id="MobiDB-lite"/>
    </source>
</evidence>
<dbReference type="GeneTree" id="ENSGT00940000177923"/>
<dbReference type="STRING" id="61819.ENSACIP00000027443"/>
<dbReference type="AlphaFoldDB" id="A0A3Q0T0I0"/>
<reference evidence="2" key="2">
    <citation type="submission" date="2025-09" db="UniProtKB">
        <authorList>
            <consortium name="Ensembl"/>
        </authorList>
    </citation>
    <scope>IDENTIFICATION</scope>
</reference>
<evidence type="ECO:0000313" key="3">
    <source>
        <dbReference type="Proteomes" id="UP000261340"/>
    </source>
</evidence>
<evidence type="ECO:0008006" key="4">
    <source>
        <dbReference type="Google" id="ProtNLM"/>
    </source>
</evidence>
<dbReference type="OMA" id="LYECDEY"/>
<accession>A0A3Q0T0I0</accession>
<feature type="compositionally biased region" description="Polar residues" evidence="1">
    <location>
        <begin position="209"/>
        <end position="220"/>
    </location>
</feature>
<organism evidence="2 3">
    <name type="scientific">Amphilophus citrinellus</name>
    <name type="common">Midas cichlid</name>
    <name type="synonym">Cichlasoma citrinellum</name>
    <dbReference type="NCBI Taxonomy" id="61819"/>
    <lineage>
        <taxon>Eukaryota</taxon>
        <taxon>Metazoa</taxon>
        <taxon>Chordata</taxon>
        <taxon>Craniata</taxon>
        <taxon>Vertebrata</taxon>
        <taxon>Euteleostomi</taxon>
        <taxon>Actinopterygii</taxon>
        <taxon>Neopterygii</taxon>
        <taxon>Teleostei</taxon>
        <taxon>Neoteleostei</taxon>
        <taxon>Acanthomorphata</taxon>
        <taxon>Ovalentaria</taxon>
        <taxon>Cichlomorphae</taxon>
        <taxon>Cichliformes</taxon>
        <taxon>Cichlidae</taxon>
        <taxon>New World cichlids</taxon>
        <taxon>Cichlasomatinae</taxon>
        <taxon>Heroini</taxon>
        <taxon>Amphilophus</taxon>
    </lineage>
</organism>
<dbReference type="Ensembl" id="ENSACIT00000028166.1">
    <property type="protein sequence ID" value="ENSACIP00000027443.1"/>
    <property type="gene ID" value="ENSACIG00000021270.1"/>
</dbReference>
<name>A0A3Q0T0I0_AMPCI</name>
<sequence>ISGIMCNYSVNSCTCIINGKIYNYGDTIYNTTDGLGNCITAQCDANGIVTRNVYPCLTTTTPGPTTVPFTFSTIRKTTSGTKIGPLTSSASTVLEKTTSVPGVQTTVQETRTTTKGYFSTTTVRKTSIGPVTQTLPGSTTVYMTGVTTSNTETTTVATAVTSVTPSTNAVVEKSTPVPGVQTTGQGPTVVTSRPSVSTSSTNVPFTTTREATSTPSETAA</sequence>
<proteinExistence type="predicted"/>
<protein>
    <recommendedName>
        <fullName evidence="4">VWFD domain-containing protein</fullName>
    </recommendedName>
</protein>
<evidence type="ECO:0000313" key="2">
    <source>
        <dbReference type="Ensembl" id="ENSACIP00000027443.1"/>
    </source>
</evidence>
<feature type="compositionally biased region" description="Low complexity" evidence="1">
    <location>
        <begin position="172"/>
        <end position="208"/>
    </location>
</feature>
<reference evidence="2" key="1">
    <citation type="submission" date="2025-08" db="UniProtKB">
        <authorList>
            <consortium name="Ensembl"/>
        </authorList>
    </citation>
    <scope>IDENTIFICATION</scope>
</reference>